<reference evidence="13 14" key="2">
    <citation type="submission" date="2016-12" db="EMBL/GenBank/DDBJ databases">
        <title>Draft Genome Sequence of Cystobacter ferrugineus Strain Cbfe23.</title>
        <authorList>
            <person name="Akbar S."/>
            <person name="Dowd S.E."/>
            <person name="Stevens D.C."/>
        </authorList>
    </citation>
    <scope>NUCLEOTIDE SEQUENCE [LARGE SCALE GENOMIC DNA]</scope>
    <source>
        <strain evidence="13 14">Cbfe23</strain>
    </source>
</reference>
<evidence type="ECO:0000259" key="11">
    <source>
        <dbReference type="Pfam" id="PF00082"/>
    </source>
</evidence>
<evidence type="ECO:0000256" key="1">
    <source>
        <dbReference type="ARBA" id="ARBA00011073"/>
    </source>
</evidence>
<dbReference type="InterPro" id="IPR037045">
    <property type="entry name" value="S8pro/Inhibitor_I9_sf"/>
</dbReference>
<feature type="domain" description="Peptidase S8/S53" evidence="11">
    <location>
        <begin position="196"/>
        <end position="405"/>
    </location>
</feature>
<dbReference type="CDD" id="cd00538">
    <property type="entry name" value="PA"/>
    <property type="match status" value="1"/>
</dbReference>
<reference evidence="14" key="1">
    <citation type="submission" date="2016-11" db="EMBL/GenBank/DDBJ databases">
        <authorList>
            <person name="Shukria A."/>
            <person name="Stevens D.C."/>
        </authorList>
    </citation>
    <scope>NUCLEOTIDE SEQUENCE [LARGE SCALE GENOMIC DNA]</scope>
    <source>
        <strain evidence="14">Cbfe23</strain>
    </source>
</reference>
<feature type="active site" description="Charge relay system" evidence="8 9">
    <location>
        <position position="545"/>
    </location>
</feature>
<evidence type="ECO:0000259" key="12">
    <source>
        <dbReference type="Pfam" id="PF02225"/>
    </source>
</evidence>
<dbReference type="AlphaFoldDB" id="A0A1L9B0U7"/>
<feature type="active site" description="Charge relay system" evidence="8 9">
    <location>
        <position position="205"/>
    </location>
</feature>
<dbReference type="InterPro" id="IPR023827">
    <property type="entry name" value="Peptidase_S8_Asp-AS"/>
</dbReference>
<dbReference type="Gene3D" id="3.30.70.80">
    <property type="entry name" value="Peptidase S8 propeptide/proteinase inhibitor I9"/>
    <property type="match status" value="1"/>
</dbReference>
<name>A0A1L9B0U7_9BACT</name>
<evidence type="ECO:0000256" key="9">
    <source>
        <dbReference type="PROSITE-ProRule" id="PRU01240"/>
    </source>
</evidence>
<dbReference type="Pfam" id="PF02225">
    <property type="entry name" value="PA"/>
    <property type="match status" value="1"/>
</dbReference>
<keyword evidence="6 9" id="KW-0378">Hydrolase</keyword>
<dbReference type="GO" id="GO:0046872">
    <property type="term" value="F:metal ion binding"/>
    <property type="evidence" value="ECO:0007669"/>
    <property type="project" value="UniProtKB-KW"/>
</dbReference>
<dbReference type="InterPro" id="IPR034202">
    <property type="entry name" value="Subtilisin_Carlsberg-like"/>
</dbReference>
<evidence type="ECO:0008006" key="15">
    <source>
        <dbReference type="Google" id="ProtNLM"/>
    </source>
</evidence>
<dbReference type="PRINTS" id="PR00723">
    <property type="entry name" value="SUBTILISIN"/>
</dbReference>
<evidence type="ECO:0000256" key="5">
    <source>
        <dbReference type="ARBA" id="ARBA00022729"/>
    </source>
</evidence>
<evidence type="ECO:0000256" key="10">
    <source>
        <dbReference type="RuleBase" id="RU003355"/>
    </source>
</evidence>
<dbReference type="PANTHER" id="PTHR43806">
    <property type="entry name" value="PEPTIDASE S8"/>
    <property type="match status" value="1"/>
</dbReference>
<dbReference type="Gene3D" id="3.50.30.30">
    <property type="match status" value="1"/>
</dbReference>
<comment type="caution">
    <text evidence="13">The sequence shown here is derived from an EMBL/GenBank/DDBJ whole genome shotgun (WGS) entry which is preliminary data.</text>
</comment>
<keyword evidence="2" id="KW-0964">Secreted</keyword>
<dbReference type="Proteomes" id="UP000182229">
    <property type="component" value="Unassembled WGS sequence"/>
</dbReference>
<keyword evidence="7 9" id="KW-0720">Serine protease</keyword>
<evidence type="ECO:0000256" key="3">
    <source>
        <dbReference type="ARBA" id="ARBA00022670"/>
    </source>
</evidence>
<evidence type="ECO:0000256" key="6">
    <source>
        <dbReference type="ARBA" id="ARBA00022801"/>
    </source>
</evidence>
<feature type="active site" description="Charge relay system" evidence="8 9">
    <location>
        <position position="245"/>
    </location>
</feature>
<keyword evidence="14" id="KW-1185">Reference proteome</keyword>
<dbReference type="PANTHER" id="PTHR43806:SF11">
    <property type="entry name" value="CEREVISIN-RELATED"/>
    <property type="match status" value="1"/>
</dbReference>
<dbReference type="PROSITE" id="PS00137">
    <property type="entry name" value="SUBTILASE_HIS"/>
    <property type="match status" value="1"/>
</dbReference>
<dbReference type="InterPro" id="IPR015500">
    <property type="entry name" value="Peptidase_S8_subtilisin-rel"/>
</dbReference>
<dbReference type="EMBL" id="MPIN01000012">
    <property type="protein sequence ID" value="OJH35889.1"/>
    <property type="molecule type" value="Genomic_DNA"/>
</dbReference>
<proteinExistence type="inferred from homology"/>
<dbReference type="STRING" id="83449.BON30_35300"/>
<dbReference type="InterPro" id="IPR023828">
    <property type="entry name" value="Peptidase_S8_Ser-AS"/>
</dbReference>
<dbReference type="InterPro" id="IPR003137">
    <property type="entry name" value="PA_domain"/>
</dbReference>
<feature type="domain" description="PA" evidence="12">
    <location>
        <begin position="451"/>
        <end position="514"/>
    </location>
</feature>
<dbReference type="OrthoDB" id="9790784at2"/>
<accession>A0A1L9B0U7</accession>
<dbReference type="CDD" id="cd07477">
    <property type="entry name" value="Peptidases_S8_Subtilisin_subset"/>
    <property type="match status" value="1"/>
</dbReference>
<evidence type="ECO:0000256" key="7">
    <source>
        <dbReference type="ARBA" id="ARBA00022825"/>
    </source>
</evidence>
<dbReference type="PROSITE" id="PS00136">
    <property type="entry name" value="SUBTILASE_ASP"/>
    <property type="match status" value="1"/>
</dbReference>
<dbReference type="InterPro" id="IPR036852">
    <property type="entry name" value="Peptidase_S8/S53_dom_sf"/>
</dbReference>
<keyword evidence="2" id="KW-0134">Cell wall</keyword>
<dbReference type="PROSITE" id="PS00138">
    <property type="entry name" value="SUBTILASE_SER"/>
    <property type="match status" value="1"/>
</dbReference>
<dbReference type="GO" id="GO:0006508">
    <property type="term" value="P:proteolysis"/>
    <property type="evidence" value="ECO:0007669"/>
    <property type="project" value="UniProtKB-KW"/>
</dbReference>
<dbReference type="InterPro" id="IPR022398">
    <property type="entry name" value="Peptidase_S8_His-AS"/>
</dbReference>
<keyword evidence="4" id="KW-0479">Metal-binding</keyword>
<evidence type="ECO:0000256" key="2">
    <source>
        <dbReference type="ARBA" id="ARBA00022512"/>
    </source>
</evidence>
<keyword evidence="3 9" id="KW-0645">Protease</keyword>
<feature type="domain" description="Peptidase S8/S53" evidence="11">
    <location>
        <begin position="535"/>
        <end position="599"/>
    </location>
</feature>
<organism evidence="13 14">
    <name type="scientific">Cystobacter ferrugineus</name>
    <dbReference type="NCBI Taxonomy" id="83449"/>
    <lineage>
        <taxon>Bacteria</taxon>
        <taxon>Pseudomonadati</taxon>
        <taxon>Myxococcota</taxon>
        <taxon>Myxococcia</taxon>
        <taxon>Myxococcales</taxon>
        <taxon>Cystobacterineae</taxon>
        <taxon>Archangiaceae</taxon>
        <taxon>Cystobacter</taxon>
    </lineage>
</organism>
<protein>
    <recommendedName>
        <fullName evidence="15">Peptidase S8</fullName>
    </recommendedName>
</protein>
<dbReference type="PROSITE" id="PS51892">
    <property type="entry name" value="SUBTILASE"/>
    <property type="match status" value="1"/>
</dbReference>
<evidence type="ECO:0000313" key="14">
    <source>
        <dbReference type="Proteomes" id="UP000182229"/>
    </source>
</evidence>
<evidence type="ECO:0000256" key="4">
    <source>
        <dbReference type="ARBA" id="ARBA00022723"/>
    </source>
</evidence>
<dbReference type="RefSeq" id="WP_071902919.1">
    <property type="nucleotide sequence ID" value="NZ_MPIN01000012.1"/>
</dbReference>
<dbReference type="PROSITE" id="PS51257">
    <property type="entry name" value="PROKAR_LIPOPROTEIN"/>
    <property type="match status" value="1"/>
</dbReference>
<keyword evidence="5" id="KW-0732">Signal</keyword>
<dbReference type="Gene3D" id="3.40.50.200">
    <property type="entry name" value="Peptidase S8/S53 domain"/>
    <property type="match status" value="1"/>
</dbReference>
<comment type="similarity">
    <text evidence="1 9 10">Belongs to the peptidase S8 family.</text>
</comment>
<evidence type="ECO:0000256" key="8">
    <source>
        <dbReference type="PIRSR" id="PIRSR615500-1"/>
    </source>
</evidence>
<gene>
    <name evidence="13" type="ORF">BON30_35300</name>
</gene>
<dbReference type="SUPFAM" id="SSF52743">
    <property type="entry name" value="Subtilisin-like"/>
    <property type="match status" value="1"/>
</dbReference>
<sequence>MRRLVLLGLLGIAGGGCGVKPPDEDVISPQEQPLCPELVVQSRAAPAASFRATGSASSALSASSSDAQPMLVRFRPQTGLRTAAALRGREDRVRSLGARVKRHWPTLDAMALSLTPEAQARLAKDSDVLSIEPDHEVFALGKVSTWTRPLAASSATPMLQGVGIPSEYTRALRMTQANEVWDPDNQGTLKEGAPNGSGRIVCVVDSGMDLQHPELQAVYEGGRDFVDDDDEPEDKDAQGVWGGGHGTHVAGIIAAQIGVHGNVNPNDPTLSSSGVVGAAPGARLLVARVLDTDGSGRVSDVISAVEWCVEKKANIISLSLGSPDRSDAEQAAFDTAQAAGVLSFAASGNGGETATAESRMYPAAYDSVLAVGAVDDEAKHPDFSQIGPHLDFVAPGVNIYSSYPRGKAPYANLSIGGTFYASSSLDYVPFEEYEGKLIDCGQGKGMRSCPEATCDGFVAYVERGGDITFAEKVRNVRSQGARAVIIGNNNPEDDESMLFTLGSEASWPPVTAVTTTLAPFFRAQVGQNVRLGIQGSDYAFSTGTSMATPYASGVAALVWSARPELKSEQVVEILKKSVRYIPNPAQPSQTDHNDVFGYGLVQARKAVDVALAYPSSP</sequence>
<evidence type="ECO:0000313" key="13">
    <source>
        <dbReference type="EMBL" id="OJH35889.1"/>
    </source>
</evidence>
<dbReference type="InterPro" id="IPR000209">
    <property type="entry name" value="Peptidase_S8/S53_dom"/>
</dbReference>
<dbReference type="Pfam" id="PF00082">
    <property type="entry name" value="Peptidase_S8"/>
    <property type="match status" value="2"/>
</dbReference>
<dbReference type="InterPro" id="IPR050131">
    <property type="entry name" value="Peptidase_S8_subtilisin-like"/>
</dbReference>
<dbReference type="GO" id="GO:0004252">
    <property type="term" value="F:serine-type endopeptidase activity"/>
    <property type="evidence" value="ECO:0007669"/>
    <property type="project" value="UniProtKB-UniRule"/>
</dbReference>